<dbReference type="GO" id="GO:0016787">
    <property type="term" value="F:hydrolase activity"/>
    <property type="evidence" value="ECO:0007669"/>
    <property type="project" value="UniProtKB-KW"/>
</dbReference>
<organism evidence="1 2">
    <name type="scientific">Paenibacillus profundus</name>
    <dbReference type="NCBI Taxonomy" id="1173085"/>
    <lineage>
        <taxon>Bacteria</taxon>
        <taxon>Bacillati</taxon>
        <taxon>Bacillota</taxon>
        <taxon>Bacilli</taxon>
        <taxon>Bacillales</taxon>
        <taxon>Paenibacillaceae</taxon>
        <taxon>Paenibacillus</taxon>
    </lineage>
</organism>
<comment type="caution">
    <text evidence="1">The sequence shown here is derived from an EMBL/GenBank/DDBJ whole genome shotgun (WGS) entry which is preliminary data.</text>
</comment>
<gene>
    <name evidence="1" type="ORF">LQV63_17835</name>
</gene>
<accession>A0ABS8YHE2</accession>
<dbReference type="InterPro" id="IPR050155">
    <property type="entry name" value="HAD-like_hydrolase_sf"/>
</dbReference>
<dbReference type="SUPFAM" id="SSF56784">
    <property type="entry name" value="HAD-like"/>
    <property type="match status" value="1"/>
</dbReference>
<dbReference type="NCBIfam" id="TIGR01549">
    <property type="entry name" value="HAD-SF-IA-v1"/>
    <property type="match status" value="1"/>
</dbReference>
<dbReference type="PANTHER" id="PTHR43434">
    <property type="entry name" value="PHOSPHOGLYCOLATE PHOSPHATASE"/>
    <property type="match status" value="1"/>
</dbReference>
<evidence type="ECO:0000313" key="2">
    <source>
        <dbReference type="Proteomes" id="UP001199916"/>
    </source>
</evidence>
<dbReference type="Pfam" id="PF00702">
    <property type="entry name" value="Hydrolase"/>
    <property type="match status" value="1"/>
</dbReference>
<dbReference type="InterPro" id="IPR036412">
    <property type="entry name" value="HAD-like_sf"/>
</dbReference>
<dbReference type="CDD" id="cd01427">
    <property type="entry name" value="HAD_like"/>
    <property type="match status" value="1"/>
</dbReference>
<dbReference type="PANTHER" id="PTHR43434:SF1">
    <property type="entry name" value="PHOSPHOGLYCOLATE PHOSPHATASE"/>
    <property type="match status" value="1"/>
</dbReference>
<dbReference type="InterPro" id="IPR023214">
    <property type="entry name" value="HAD_sf"/>
</dbReference>
<dbReference type="Proteomes" id="UP001199916">
    <property type="component" value="Unassembled WGS sequence"/>
</dbReference>
<dbReference type="SFLD" id="SFLDS00003">
    <property type="entry name" value="Haloacid_Dehalogenase"/>
    <property type="match status" value="1"/>
</dbReference>
<dbReference type="SFLD" id="SFLDG01129">
    <property type="entry name" value="C1.5:_HAD__Beta-PGM__Phosphata"/>
    <property type="match status" value="1"/>
</dbReference>
<reference evidence="1 2" key="1">
    <citation type="submission" date="2021-11" db="EMBL/GenBank/DDBJ databases">
        <title>Draft genome sequence of Paenibacillus profundus YoMME, a new Gram-positive bacteria with exoelectrogenic properties.</title>
        <authorList>
            <person name="Hubenova Y."/>
            <person name="Hubenova E."/>
            <person name="Manasiev Y."/>
            <person name="Peykov S."/>
            <person name="Mitov M."/>
        </authorList>
    </citation>
    <scope>NUCLEOTIDE SEQUENCE [LARGE SCALE GENOMIC DNA]</scope>
    <source>
        <strain evidence="1 2">YoMME</strain>
    </source>
</reference>
<dbReference type="InterPro" id="IPR006439">
    <property type="entry name" value="HAD-SF_hydro_IA"/>
</dbReference>
<dbReference type="Gene3D" id="3.40.50.1000">
    <property type="entry name" value="HAD superfamily/HAD-like"/>
    <property type="match status" value="1"/>
</dbReference>
<protein>
    <submittedName>
        <fullName evidence="1">HAD family hydrolase</fullName>
    </submittedName>
</protein>
<keyword evidence="2" id="KW-1185">Reference proteome</keyword>
<dbReference type="RefSeq" id="WP_233697711.1">
    <property type="nucleotide sequence ID" value="NZ_JAJNBZ010000015.1"/>
</dbReference>
<keyword evidence="1" id="KW-0378">Hydrolase</keyword>
<proteinExistence type="predicted"/>
<dbReference type="EMBL" id="JAJNBZ010000015">
    <property type="protein sequence ID" value="MCE5171166.1"/>
    <property type="molecule type" value="Genomic_DNA"/>
</dbReference>
<sequence length="269" mass="30380">MNKWITFDLDGTLMQNPFSAWIFPEVEQLICGELNRNIEVRKALFQEHKLRMKRQEMVAAYDWDDIVRQLSKDWGLSLSIDVEQLLLKHAAAPKIYLLDDTVLPTLEKLKQKGYSLAAVTNGFRKYQYPVMEELGIGSLFDDIITPERMECGKPDAGILRELQQDGIIVAHVGDRLDHDIHMANQSGIPSVLVARDLPAGLEVLSPAERTTQAPFLQRCEEQMRKEDPELHTSLQPEAYRPAYAICQMDELLACIDELASRSSGAAAAD</sequence>
<evidence type="ECO:0000313" key="1">
    <source>
        <dbReference type="EMBL" id="MCE5171166.1"/>
    </source>
</evidence>
<name>A0ABS8YHE2_9BACL</name>
<dbReference type="Gene3D" id="1.10.150.520">
    <property type="match status" value="1"/>
</dbReference>